<reference evidence="1" key="1">
    <citation type="submission" date="2022-05" db="EMBL/GenBank/DDBJ databases">
        <authorList>
            <person name="Pothier F. J."/>
        </authorList>
    </citation>
    <scope>NUCLEOTIDE SEQUENCE</scope>
    <source>
        <strain evidence="1">DAPP-PG734</strain>
    </source>
</reference>
<gene>
    <name evidence="1" type="ORF">DAPPPG734_11530</name>
</gene>
<evidence type="ECO:0000313" key="1">
    <source>
        <dbReference type="EMBL" id="CAH6295115.1"/>
    </source>
</evidence>
<evidence type="ECO:0000313" key="2">
    <source>
        <dbReference type="Proteomes" id="UP001158961"/>
    </source>
</evidence>
<sequence>MFSSWLITIVDVCYVRSSKRCASYLEKGTIHLRETNAGAEPYVQLSE</sequence>
<proteinExistence type="predicted"/>
<name>A0AAN2FCX7_ENTAG</name>
<accession>A0AAN2FCX7</accession>
<organism evidence="1 2">
    <name type="scientific">Enterobacter agglomerans</name>
    <name type="common">Erwinia herbicola</name>
    <name type="synonym">Pantoea agglomerans</name>
    <dbReference type="NCBI Taxonomy" id="549"/>
    <lineage>
        <taxon>Bacteria</taxon>
        <taxon>Pseudomonadati</taxon>
        <taxon>Pseudomonadota</taxon>
        <taxon>Gammaproteobacteria</taxon>
        <taxon>Enterobacterales</taxon>
        <taxon>Erwiniaceae</taxon>
        <taxon>Pantoea</taxon>
        <taxon>Pantoea agglomerans group</taxon>
    </lineage>
</organism>
<dbReference type="EMBL" id="OW970315">
    <property type="protein sequence ID" value="CAH6295115.1"/>
    <property type="molecule type" value="Genomic_DNA"/>
</dbReference>
<dbReference type="AlphaFoldDB" id="A0AAN2FCX7"/>
<protein>
    <submittedName>
        <fullName evidence="1">Uncharacterized protein</fullName>
    </submittedName>
</protein>
<dbReference type="Proteomes" id="UP001158961">
    <property type="component" value="Chromosome"/>
</dbReference>